<organism evidence="10 11">
    <name type="scientific">Phaeobacter gallaeciensis</name>
    <dbReference type="NCBI Taxonomy" id="60890"/>
    <lineage>
        <taxon>Bacteria</taxon>
        <taxon>Pseudomonadati</taxon>
        <taxon>Pseudomonadota</taxon>
        <taxon>Alphaproteobacteria</taxon>
        <taxon>Rhodobacterales</taxon>
        <taxon>Roseobacteraceae</taxon>
        <taxon>Phaeobacter</taxon>
    </lineage>
</organism>
<gene>
    <name evidence="7 10" type="primary">ksgA</name>
    <name evidence="7" type="synonym">rsmA</name>
    <name evidence="10" type="ORF">PhaeoP63_01433</name>
</gene>
<dbReference type="Gene3D" id="3.40.50.150">
    <property type="entry name" value="Vaccinia Virus protein VP39"/>
    <property type="match status" value="1"/>
</dbReference>
<accession>A0AAC9Z8D8</accession>
<dbReference type="PANTHER" id="PTHR11727:SF7">
    <property type="entry name" value="DIMETHYLADENOSINE TRANSFERASE-RELATED"/>
    <property type="match status" value="1"/>
</dbReference>
<dbReference type="HAMAP" id="MF_00607">
    <property type="entry name" value="16SrRNA_methyltr_A"/>
    <property type="match status" value="1"/>
</dbReference>
<name>A0AAC9Z8D8_9RHOB</name>
<dbReference type="InterPro" id="IPR011530">
    <property type="entry name" value="rRNA_adenine_dimethylase"/>
</dbReference>
<comment type="catalytic activity">
    <reaction evidence="7">
        <text>adenosine(1518)/adenosine(1519) in 16S rRNA + 4 S-adenosyl-L-methionine = N(6)-dimethyladenosine(1518)/N(6)-dimethyladenosine(1519) in 16S rRNA + 4 S-adenosyl-L-homocysteine + 4 H(+)</text>
        <dbReference type="Rhea" id="RHEA:19609"/>
        <dbReference type="Rhea" id="RHEA-COMP:10232"/>
        <dbReference type="Rhea" id="RHEA-COMP:10233"/>
        <dbReference type="ChEBI" id="CHEBI:15378"/>
        <dbReference type="ChEBI" id="CHEBI:57856"/>
        <dbReference type="ChEBI" id="CHEBI:59789"/>
        <dbReference type="ChEBI" id="CHEBI:74411"/>
        <dbReference type="ChEBI" id="CHEBI:74493"/>
        <dbReference type="EC" id="2.1.1.182"/>
    </reaction>
</comment>
<evidence type="ECO:0000259" key="9">
    <source>
        <dbReference type="SMART" id="SM00650"/>
    </source>
</evidence>
<comment type="similarity">
    <text evidence="7">Belongs to the class I-like SAM-binding methyltransferase superfamily. rRNA adenine N(6)-methyltransferase family. RsmA subfamily.</text>
</comment>
<evidence type="ECO:0000256" key="3">
    <source>
        <dbReference type="ARBA" id="ARBA00022603"/>
    </source>
</evidence>
<evidence type="ECO:0000313" key="11">
    <source>
        <dbReference type="Proteomes" id="UP000217545"/>
    </source>
</evidence>
<feature type="binding site" evidence="7 8">
    <location>
        <position position="55"/>
    </location>
    <ligand>
        <name>S-adenosyl-L-methionine</name>
        <dbReference type="ChEBI" id="CHEBI:59789"/>
    </ligand>
</feature>
<evidence type="ECO:0000256" key="2">
    <source>
        <dbReference type="ARBA" id="ARBA00022552"/>
    </source>
</evidence>
<dbReference type="InterPro" id="IPR029063">
    <property type="entry name" value="SAM-dependent_MTases_sf"/>
</dbReference>
<evidence type="ECO:0000256" key="7">
    <source>
        <dbReference type="HAMAP-Rule" id="MF_00607"/>
    </source>
</evidence>
<dbReference type="EC" id="2.1.1.182" evidence="7"/>
<dbReference type="SMART" id="SM00650">
    <property type="entry name" value="rADc"/>
    <property type="match status" value="1"/>
</dbReference>
<keyword evidence="2 7" id="KW-0698">rRNA processing</keyword>
<dbReference type="InterPro" id="IPR023165">
    <property type="entry name" value="rRNA_Ade_diMease-like_C"/>
</dbReference>
<evidence type="ECO:0000256" key="8">
    <source>
        <dbReference type="PROSITE-ProRule" id="PRU01026"/>
    </source>
</evidence>
<dbReference type="Proteomes" id="UP000217545">
    <property type="component" value="Chromosome"/>
</dbReference>
<dbReference type="CDD" id="cd02440">
    <property type="entry name" value="AdoMet_MTases"/>
    <property type="match status" value="1"/>
</dbReference>
<sequence length="281" mass="30573">MSAIDSLPPLREVIETHQLLARKSLGQNFLLDLNLTAKIARQAGDLSECDVLEIGPGPGGLTRGLLAEGARRVLAVEKDSRCIPALAEISDAYPGRLQVIEGDALEVNPLTHLTPPIRIAANLPYNVGTELLVRWLTPKAWPPFWQSLTLMFQREVAERIVAVPGSKAYGRLALLAQWRADARIVLSLPPEAFSPPPKVHSAVVHLKALEAPRYPADAGTLNKVVAAAFNQRRKMLRASLKSVSPDIEDHLNAVGIPPTERAEQVGLEDFCALARSLKPLD</sequence>
<protein>
    <recommendedName>
        <fullName evidence="7">Ribosomal RNA small subunit methyltransferase A</fullName>
        <ecNumber evidence="7">2.1.1.182</ecNumber>
    </recommendedName>
    <alternativeName>
        <fullName evidence="7">16S rRNA (adenine(1518)-N(6)/adenine(1519)-N(6))-dimethyltransferase</fullName>
    </alternativeName>
    <alternativeName>
        <fullName evidence="7">16S rRNA dimethyladenosine transferase</fullName>
    </alternativeName>
    <alternativeName>
        <fullName evidence="7">16S rRNA dimethylase</fullName>
    </alternativeName>
    <alternativeName>
        <fullName evidence="7">S-adenosylmethionine-6-N', N'-adenosyl(rRNA) dimethyltransferase</fullName>
    </alternativeName>
</protein>
<keyword evidence="4 7" id="KW-0808">Transferase</keyword>
<evidence type="ECO:0000256" key="1">
    <source>
        <dbReference type="ARBA" id="ARBA00022490"/>
    </source>
</evidence>
<feature type="domain" description="Ribosomal RNA adenine methylase transferase N-terminal" evidence="9">
    <location>
        <begin position="35"/>
        <end position="210"/>
    </location>
</feature>
<feature type="binding site" evidence="7 8">
    <location>
        <position position="30"/>
    </location>
    <ligand>
        <name>S-adenosyl-L-methionine</name>
        <dbReference type="ChEBI" id="CHEBI:59789"/>
    </ligand>
</feature>
<feature type="binding site" evidence="7 8">
    <location>
        <position position="122"/>
    </location>
    <ligand>
        <name>S-adenosyl-L-methionine</name>
        <dbReference type="ChEBI" id="CHEBI:59789"/>
    </ligand>
</feature>
<dbReference type="RefSeq" id="WP_024096893.1">
    <property type="nucleotide sequence ID" value="NZ_CP010588.1"/>
</dbReference>
<dbReference type="GeneID" id="31845860"/>
<dbReference type="GO" id="GO:0052908">
    <property type="term" value="F:16S rRNA (adenine(1518)-N(6)/adenine(1519)-N(6))-dimethyltransferase activity"/>
    <property type="evidence" value="ECO:0007669"/>
    <property type="project" value="UniProtKB-EC"/>
</dbReference>
<comment type="function">
    <text evidence="7">Specifically dimethylates two adjacent adenosines (A1518 and A1519) in the loop of a conserved hairpin near the 3'-end of 16S rRNA in the 30S particle. May play a critical role in biogenesis of 30S subunits.</text>
</comment>
<dbReference type="PROSITE" id="PS01131">
    <property type="entry name" value="RRNA_A_DIMETH"/>
    <property type="match status" value="1"/>
</dbReference>
<proteinExistence type="inferred from homology"/>
<dbReference type="EMBL" id="CP010784">
    <property type="protein sequence ID" value="ATF05514.1"/>
    <property type="molecule type" value="Genomic_DNA"/>
</dbReference>
<dbReference type="SUPFAM" id="SSF53335">
    <property type="entry name" value="S-adenosyl-L-methionine-dependent methyltransferases"/>
    <property type="match status" value="1"/>
</dbReference>
<evidence type="ECO:0000256" key="5">
    <source>
        <dbReference type="ARBA" id="ARBA00022691"/>
    </source>
</evidence>
<keyword evidence="1 7" id="KW-0963">Cytoplasm</keyword>
<dbReference type="InterPro" id="IPR020598">
    <property type="entry name" value="rRNA_Ade_methylase_Trfase_N"/>
</dbReference>
<dbReference type="GO" id="GO:0005829">
    <property type="term" value="C:cytosol"/>
    <property type="evidence" value="ECO:0007669"/>
    <property type="project" value="TreeGrafter"/>
</dbReference>
<dbReference type="Pfam" id="PF00398">
    <property type="entry name" value="RrnaAD"/>
    <property type="match status" value="1"/>
</dbReference>
<dbReference type="Gene3D" id="1.10.8.100">
    <property type="entry name" value="Ribosomal RNA adenine dimethylase-like, domain 2"/>
    <property type="match status" value="1"/>
</dbReference>
<dbReference type="AlphaFoldDB" id="A0AAC9Z8D8"/>
<dbReference type="GO" id="GO:0003723">
    <property type="term" value="F:RNA binding"/>
    <property type="evidence" value="ECO:0007669"/>
    <property type="project" value="UniProtKB-UniRule"/>
</dbReference>
<evidence type="ECO:0000256" key="4">
    <source>
        <dbReference type="ARBA" id="ARBA00022679"/>
    </source>
</evidence>
<comment type="subcellular location">
    <subcellularLocation>
        <location evidence="7">Cytoplasm</location>
    </subcellularLocation>
</comment>
<evidence type="ECO:0000313" key="10">
    <source>
        <dbReference type="EMBL" id="ATF05514.1"/>
    </source>
</evidence>
<dbReference type="PROSITE" id="PS51689">
    <property type="entry name" value="SAM_RNA_A_N6_MT"/>
    <property type="match status" value="1"/>
</dbReference>
<feature type="binding site" evidence="7 8">
    <location>
        <position position="28"/>
    </location>
    <ligand>
        <name>S-adenosyl-L-methionine</name>
        <dbReference type="ChEBI" id="CHEBI:59789"/>
    </ligand>
</feature>
<reference evidence="10 11" key="1">
    <citation type="journal article" date="2017" name="Front. Microbiol.">
        <title>Phaeobacter piscinae sp. nov., a species of the Roseobacter group and potential aquaculture probiont.</title>
        <authorList>
            <person name="Sonnenschein E.C."/>
            <person name="Phippen C.B.W."/>
            <person name="Nielsen K.F."/>
            <person name="Mateiu R.V."/>
            <person name="Melchiorsen J."/>
            <person name="Gram L."/>
            <person name="Overmann J."/>
            <person name="Freese H.M."/>
        </authorList>
    </citation>
    <scope>NUCLEOTIDE SEQUENCE [LARGE SCALE GENOMIC DNA]</scope>
    <source>
        <strain evidence="10 11">P63</strain>
    </source>
</reference>
<keyword evidence="5 7" id="KW-0949">S-adenosyl-L-methionine</keyword>
<dbReference type="NCBIfam" id="TIGR00755">
    <property type="entry name" value="ksgA"/>
    <property type="match status" value="1"/>
</dbReference>
<dbReference type="PANTHER" id="PTHR11727">
    <property type="entry name" value="DIMETHYLADENOSINE TRANSFERASE"/>
    <property type="match status" value="1"/>
</dbReference>
<feature type="binding site" evidence="7 8">
    <location>
        <position position="77"/>
    </location>
    <ligand>
        <name>S-adenosyl-L-methionine</name>
        <dbReference type="ChEBI" id="CHEBI:59789"/>
    </ligand>
</feature>
<dbReference type="FunFam" id="1.10.8.100:FF:000001">
    <property type="entry name" value="Ribosomal RNA small subunit methyltransferase A"/>
    <property type="match status" value="1"/>
</dbReference>
<evidence type="ECO:0000256" key="6">
    <source>
        <dbReference type="ARBA" id="ARBA00022884"/>
    </source>
</evidence>
<keyword evidence="6 7" id="KW-0694">RNA-binding</keyword>
<dbReference type="InterPro" id="IPR020596">
    <property type="entry name" value="rRNA_Ade_Mease_Trfase_CS"/>
</dbReference>
<keyword evidence="3 7" id="KW-0489">Methyltransferase</keyword>
<dbReference type="InterPro" id="IPR001737">
    <property type="entry name" value="KsgA/Erm"/>
</dbReference>
<feature type="binding site" evidence="7 8">
    <location>
        <position position="103"/>
    </location>
    <ligand>
        <name>S-adenosyl-L-methionine</name>
        <dbReference type="ChEBI" id="CHEBI:59789"/>
    </ligand>
</feature>